<evidence type="ECO:0000313" key="1">
    <source>
        <dbReference type="EMBL" id="THH27898.1"/>
    </source>
</evidence>
<gene>
    <name evidence="1" type="ORF">EUX98_g6290</name>
</gene>
<evidence type="ECO:0000313" key="2">
    <source>
        <dbReference type="Proteomes" id="UP000308730"/>
    </source>
</evidence>
<proteinExistence type="predicted"/>
<dbReference type="EMBL" id="SGPM01000217">
    <property type="protein sequence ID" value="THH27898.1"/>
    <property type="molecule type" value="Genomic_DNA"/>
</dbReference>
<sequence length="151" mass="16168">MASQTNTSFLQRSLSSILEAPHISFHQPAGLPNLRLGHGPIDLFSTRFSNTFAQDASGTIAGKVVDKEGLKQALLALQKKWQSDTVKFEDQEATVSNAAEGESWVSTAFSWIPRSTTDTARIKASATVAEEGGAPRIKTLSLDGDASLFST</sequence>
<reference evidence="1 2" key="1">
    <citation type="submission" date="2019-02" db="EMBL/GenBank/DDBJ databases">
        <title>Genome sequencing of the rare red list fungi Antrodiella citrinella (Flaviporus citrinellus).</title>
        <authorList>
            <person name="Buettner E."/>
            <person name="Kellner H."/>
        </authorList>
    </citation>
    <scope>NUCLEOTIDE SEQUENCE [LARGE SCALE GENOMIC DNA]</scope>
    <source>
        <strain evidence="1 2">DSM 108506</strain>
    </source>
</reference>
<comment type="caution">
    <text evidence="1">The sequence shown here is derived from an EMBL/GenBank/DDBJ whole genome shotgun (WGS) entry which is preliminary data.</text>
</comment>
<protein>
    <submittedName>
        <fullName evidence="1">Uncharacterized protein</fullName>
    </submittedName>
</protein>
<dbReference type="AlphaFoldDB" id="A0A4S4MRI8"/>
<keyword evidence="2" id="KW-1185">Reference proteome</keyword>
<accession>A0A4S4MRI8</accession>
<name>A0A4S4MRI8_9APHY</name>
<organism evidence="1 2">
    <name type="scientific">Antrodiella citrinella</name>
    <dbReference type="NCBI Taxonomy" id="2447956"/>
    <lineage>
        <taxon>Eukaryota</taxon>
        <taxon>Fungi</taxon>
        <taxon>Dikarya</taxon>
        <taxon>Basidiomycota</taxon>
        <taxon>Agaricomycotina</taxon>
        <taxon>Agaricomycetes</taxon>
        <taxon>Polyporales</taxon>
        <taxon>Steccherinaceae</taxon>
        <taxon>Antrodiella</taxon>
    </lineage>
</organism>
<dbReference type="Proteomes" id="UP000308730">
    <property type="component" value="Unassembled WGS sequence"/>
</dbReference>
<dbReference type="OrthoDB" id="3261851at2759"/>